<dbReference type="GeneID" id="25730352"/>
<dbReference type="KEGG" id="mng:MNEG_1294"/>
<dbReference type="PANTHER" id="PTHR15838">
    <property type="entry name" value="NUCLEOLAR PROTEIN OF 40 KDA"/>
    <property type="match status" value="1"/>
</dbReference>
<protein>
    <submittedName>
        <fullName evidence="2">30S ribosomal protein S1</fullName>
    </submittedName>
</protein>
<accession>A0A0D2NQU9</accession>
<dbReference type="SUPFAM" id="SSF50249">
    <property type="entry name" value="Nucleic acid-binding proteins"/>
    <property type="match status" value="1"/>
</dbReference>
<dbReference type="STRING" id="145388.A0A0D2NQU9"/>
<dbReference type="InterPro" id="IPR003029">
    <property type="entry name" value="S1_domain"/>
</dbReference>
<dbReference type="PANTHER" id="PTHR15838:SF3">
    <property type="entry name" value="PROTEIN PIGMENT DEFECTIVE 338, CHLOROPLASTIC"/>
    <property type="match status" value="1"/>
</dbReference>
<dbReference type="Pfam" id="PF00575">
    <property type="entry name" value="S1"/>
    <property type="match status" value="1"/>
</dbReference>
<feature type="domain" description="S1 motif" evidence="1">
    <location>
        <begin position="163"/>
        <end position="235"/>
    </location>
</feature>
<keyword evidence="2" id="KW-0687">Ribonucleoprotein</keyword>
<dbReference type="RefSeq" id="XP_013905680.1">
    <property type="nucleotide sequence ID" value="XM_014050226.1"/>
</dbReference>
<dbReference type="EMBL" id="KK100345">
    <property type="protein sequence ID" value="KIZ06661.1"/>
    <property type="molecule type" value="Genomic_DNA"/>
</dbReference>
<gene>
    <name evidence="2" type="ORF">MNEG_1294</name>
</gene>
<evidence type="ECO:0000259" key="1">
    <source>
        <dbReference type="PROSITE" id="PS50126"/>
    </source>
</evidence>
<dbReference type="AlphaFoldDB" id="A0A0D2NQU9"/>
<keyword evidence="3" id="KW-1185">Reference proteome</keyword>
<dbReference type="GO" id="GO:0003723">
    <property type="term" value="F:RNA binding"/>
    <property type="evidence" value="ECO:0007669"/>
    <property type="project" value="TreeGrafter"/>
</dbReference>
<dbReference type="Proteomes" id="UP000054498">
    <property type="component" value="Unassembled WGS sequence"/>
</dbReference>
<evidence type="ECO:0000313" key="3">
    <source>
        <dbReference type="Proteomes" id="UP000054498"/>
    </source>
</evidence>
<dbReference type="InterPro" id="IPR012340">
    <property type="entry name" value="NA-bd_OB-fold"/>
</dbReference>
<dbReference type="SMART" id="SM00316">
    <property type="entry name" value="S1"/>
    <property type="match status" value="1"/>
</dbReference>
<reference evidence="2 3" key="1">
    <citation type="journal article" date="2013" name="BMC Genomics">
        <title>Reconstruction of the lipid metabolism for the microalga Monoraphidium neglectum from its genome sequence reveals characteristics suitable for biofuel production.</title>
        <authorList>
            <person name="Bogen C."/>
            <person name="Al-Dilaimi A."/>
            <person name="Albersmeier A."/>
            <person name="Wichmann J."/>
            <person name="Grundmann M."/>
            <person name="Rupp O."/>
            <person name="Lauersen K.J."/>
            <person name="Blifernez-Klassen O."/>
            <person name="Kalinowski J."/>
            <person name="Goesmann A."/>
            <person name="Mussgnug J.H."/>
            <person name="Kruse O."/>
        </authorList>
    </citation>
    <scope>NUCLEOTIDE SEQUENCE [LARGE SCALE GENOMIC DNA]</scope>
    <source>
        <strain evidence="2 3">SAG 48.87</strain>
    </source>
</reference>
<evidence type="ECO:0000313" key="2">
    <source>
        <dbReference type="EMBL" id="KIZ06661.1"/>
    </source>
</evidence>
<dbReference type="PROSITE" id="PS50126">
    <property type="entry name" value="S1"/>
    <property type="match status" value="1"/>
</dbReference>
<dbReference type="Gene3D" id="2.40.50.140">
    <property type="entry name" value="Nucleic acid-binding proteins"/>
    <property type="match status" value="1"/>
</dbReference>
<organism evidence="2 3">
    <name type="scientific">Monoraphidium neglectum</name>
    <dbReference type="NCBI Taxonomy" id="145388"/>
    <lineage>
        <taxon>Eukaryota</taxon>
        <taxon>Viridiplantae</taxon>
        <taxon>Chlorophyta</taxon>
        <taxon>core chlorophytes</taxon>
        <taxon>Chlorophyceae</taxon>
        <taxon>CS clade</taxon>
        <taxon>Sphaeropleales</taxon>
        <taxon>Selenastraceae</taxon>
        <taxon>Monoraphidium</taxon>
    </lineage>
</organism>
<dbReference type="OrthoDB" id="1693536at2759"/>
<sequence length="266" mass="29047">MVNYSEDLEQHGLAVRYNTGDAAAPVVTGTIPVAHVLGLLGPNASSEKAGRARAKQRDLLQQFVGRDIPAIVLEVTGTQEGEEAVVLFSHRRALGEPGLGLDDLKVGDLIEGTVMRRVYRSFHLEWIELDVGGGLCLSLEATQITRSKDKLRSDVIRRLFQDRELVTGTVQSVRKYGAFVDVITGNGVPAVGLLHISQITEERISSAEDAKVGDKVTALVLRSELKPERFSLSTRKLEREPGEMLRDRQAVFAAAQERAAASNPRV</sequence>
<keyword evidence="2" id="KW-0689">Ribosomal protein</keyword>
<dbReference type="GO" id="GO:0043489">
    <property type="term" value="P:RNA stabilization"/>
    <property type="evidence" value="ECO:0007669"/>
    <property type="project" value="TreeGrafter"/>
</dbReference>
<name>A0A0D2NQU9_9CHLO</name>
<proteinExistence type="predicted"/>
<dbReference type="GO" id="GO:0005840">
    <property type="term" value="C:ribosome"/>
    <property type="evidence" value="ECO:0007669"/>
    <property type="project" value="UniProtKB-KW"/>
</dbReference>